<evidence type="ECO:0000256" key="1">
    <source>
        <dbReference type="ARBA" id="ARBA00022603"/>
    </source>
</evidence>
<dbReference type="PANTHER" id="PTHR10509:SF85">
    <property type="entry name" value="O-METHYLTRANSFERASE RV1220C-RELATED"/>
    <property type="match status" value="1"/>
</dbReference>
<proteinExistence type="predicted"/>
<dbReference type="PROSITE" id="PS51682">
    <property type="entry name" value="SAM_OMT_I"/>
    <property type="match status" value="1"/>
</dbReference>
<reference evidence="4 5" key="1">
    <citation type="submission" date="2021-03" db="EMBL/GenBank/DDBJ databases">
        <title>Sequencing the genomes of 1000 actinobacteria strains.</title>
        <authorList>
            <person name="Klenk H.-P."/>
        </authorList>
    </citation>
    <scope>NUCLEOTIDE SEQUENCE [LARGE SCALE GENOMIC DNA]</scope>
    <source>
        <strain evidence="4 5">DSM 44506</strain>
    </source>
</reference>
<dbReference type="InterPro" id="IPR029063">
    <property type="entry name" value="SAM-dependent_MTases_sf"/>
</dbReference>
<dbReference type="SUPFAM" id="SSF53335">
    <property type="entry name" value="S-adenosyl-L-methionine-dependent methyltransferases"/>
    <property type="match status" value="1"/>
</dbReference>
<organism evidence="4 5">
    <name type="scientific">Corynebacterium freneyi</name>
    <dbReference type="NCBI Taxonomy" id="134034"/>
    <lineage>
        <taxon>Bacteria</taxon>
        <taxon>Bacillati</taxon>
        <taxon>Actinomycetota</taxon>
        <taxon>Actinomycetes</taxon>
        <taxon>Mycobacteriales</taxon>
        <taxon>Corynebacteriaceae</taxon>
        <taxon>Corynebacterium</taxon>
    </lineage>
</organism>
<keyword evidence="2" id="KW-0808">Transferase</keyword>
<dbReference type="InterPro" id="IPR002935">
    <property type="entry name" value="SAM_O-MeTrfase"/>
</dbReference>
<accession>A0ABS4U8L7</accession>
<evidence type="ECO:0000313" key="5">
    <source>
        <dbReference type="Proteomes" id="UP001519305"/>
    </source>
</evidence>
<keyword evidence="1" id="KW-0489">Methyltransferase</keyword>
<dbReference type="Pfam" id="PF01596">
    <property type="entry name" value="Methyltransf_3"/>
    <property type="match status" value="1"/>
</dbReference>
<gene>
    <name evidence="4" type="ORF">JOF33_001696</name>
</gene>
<dbReference type="EMBL" id="JAGINY010000001">
    <property type="protein sequence ID" value="MBP2332997.1"/>
    <property type="molecule type" value="Genomic_DNA"/>
</dbReference>
<evidence type="ECO:0000256" key="2">
    <source>
        <dbReference type="ARBA" id="ARBA00022679"/>
    </source>
</evidence>
<protein>
    <submittedName>
        <fullName evidence="4">O-methyltransferase YrrM</fullName>
    </submittedName>
</protein>
<dbReference type="InterPro" id="IPR050362">
    <property type="entry name" value="Cation-dep_OMT"/>
</dbReference>
<keyword evidence="5" id="KW-1185">Reference proteome</keyword>
<evidence type="ECO:0000313" key="4">
    <source>
        <dbReference type="EMBL" id="MBP2332997.1"/>
    </source>
</evidence>
<dbReference type="PANTHER" id="PTHR10509">
    <property type="entry name" value="O-METHYLTRANSFERASE-RELATED"/>
    <property type="match status" value="1"/>
</dbReference>
<dbReference type="Gene3D" id="3.40.50.150">
    <property type="entry name" value="Vaccinia Virus protein VP39"/>
    <property type="match status" value="1"/>
</dbReference>
<sequence length="221" mass="23086">MTDSAAPISALDAMSAHINATSVADEALAGARDDAAEFGLSIPDAVAGDTLTALAALASARRPDGPAAVAATPAVGVVGLHLFAGMPDNAVLTCIDPETEHQKLARDAFRRAGIGPSRHRFLPSRPLDVLGRLAPGAYDLIYADVSPAEIPMFRERAWPLLSDGGVLIFAGVLLDGTIADESRRDRDTNAAREAEKHLLEREDALVARLPIGSGAIALIKR</sequence>
<dbReference type="Proteomes" id="UP001519305">
    <property type="component" value="Unassembled WGS sequence"/>
</dbReference>
<keyword evidence="3" id="KW-0949">S-adenosyl-L-methionine</keyword>
<evidence type="ECO:0000256" key="3">
    <source>
        <dbReference type="ARBA" id="ARBA00022691"/>
    </source>
</evidence>
<name>A0ABS4U8L7_9CORY</name>
<comment type="caution">
    <text evidence="4">The sequence shown here is derived from an EMBL/GenBank/DDBJ whole genome shotgun (WGS) entry which is preliminary data.</text>
</comment>